<dbReference type="AlphaFoldDB" id="A0A6I9NKJ0"/>
<feature type="non-terminal residue" evidence="3">
    <location>
        <position position="123"/>
    </location>
</feature>
<dbReference type="RefSeq" id="XP_010775588.1">
    <property type="nucleotide sequence ID" value="XM_010777286.1"/>
</dbReference>
<feature type="compositionally biased region" description="Basic and acidic residues" evidence="1">
    <location>
        <begin position="1"/>
        <end position="16"/>
    </location>
</feature>
<feature type="region of interest" description="Disordered" evidence="1">
    <location>
        <begin position="81"/>
        <end position="109"/>
    </location>
</feature>
<gene>
    <name evidence="3" type="primary">LOC104950732</name>
</gene>
<sequence>MSGRDCVHRERKRAREGGSGTVRRSNTSPMGFPKVASGSPSSADVPQTVSRRLSTGSSRPYSPSPLVGTIPEQLGHCCCHMQSHEPRSRSSSGGQFTGSTTAWSPASPTSTLNPTVCLSIYMG</sequence>
<dbReference type="GeneID" id="104950732"/>
<proteinExistence type="predicted"/>
<feature type="compositionally biased region" description="Polar residues" evidence="1">
    <location>
        <begin position="38"/>
        <end position="61"/>
    </location>
</feature>
<dbReference type="KEGG" id="ncc:104950732"/>
<keyword evidence="2" id="KW-1185">Reference proteome</keyword>
<evidence type="ECO:0000313" key="2">
    <source>
        <dbReference type="Proteomes" id="UP000504611"/>
    </source>
</evidence>
<evidence type="ECO:0000313" key="3">
    <source>
        <dbReference type="RefSeq" id="XP_010775588.1"/>
    </source>
</evidence>
<evidence type="ECO:0000256" key="1">
    <source>
        <dbReference type="SAM" id="MobiDB-lite"/>
    </source>
</evidence>
<name>A0A6I9NKJ0_9TELE</name>
<feature type="region of interest" description="Disordered" evidence="1">
    <location>
        <begin position="1"/>
        <end position="68"/>
    </location>
</feature>
<accession>A0A6I9NKJ0</accession>
<dbReference type="OrthoDB" id="346907at2759"/>
<dbReference type="Proteomes" id="UP000504611">
    <property type="component" value="Unplaced"/>
</dbReference>
<reference evidence="3" key="1">
    <citation type="submission" date="2025-08" db="UniProtKB">
        <authorList>
            <consortium name="RefSeq"/>
        </authorList>
    </citation>
    <scope>IDENTIFICATION</scope>
    <source>
        <tissue evidence="3">Muscle</tissue>
    </source>
</reference>
<feature type="compositionally biased region" description="Low complexity" evidence="1">
    <location>
        <begin position="89"/>
        <end position="109"/>
    </location>
</feature>
<protein>
    <submittedName>
        <fullName evidence="3">Serine/threonine-protein kinase ULK2-like</fullName>
    </submittedName>
</protein>
<organism evidence="2 3">
    <name type="scientific">Notothenia coriiceps</name>
    <name type="common">black rockcod</name>
    <dbReference type="NCBI Taxonomy" id="8208"/>
    <lineage>
        <taxon>Eukaryota</taxon>
        <taxon>Metazoa</taxon>
        <taxon>Chordata</taxon>
        <taxon>Craniata</taxon>
        <taxon>Vertebrata</taxon>
        <taxon>Euteleostomi</taxon>
        <taxon>Actinopterygii</taxon>
        <taxon>Neopterygii</taxon>
        <taxon>Teleostei</taxon>
        <taxon>Neoteleostei</taxon>
        <taxon>Acanthomorphata</taxon>
        <taxon>Eupercaria</taxon>
        <taxon>Perciformes</taxon>
        <taxon>Notothenioidei</taxon>
        <taxon>Nototheniidae</taxon>
        <taxon>Notothenia</taxon>
    </lineage>
</organism>